<organism evidence="1">
    <name type="scientific">Collimonas fungivorans</name>
    <dbReference type="NCBI Taxonomy" id="158899"/>
    <lineage>
        <taxon>Bacteria</taxon>
        <taxon>Pseudomonadati</taxon>
        <taxon>Pseudomonadota</taxon>
        <taxon>Betaproteobacteria</taxon>
        <taxon>Burkholderiales</taxon>
        <taxon>Oxalobacteraceae</taxon>
        <taxon>Collimonas</taxon>
    </lineage>
</organism>
<evidence type="ECO:0000313" key="1">
    <source>
        <dbReference type="EMBL" id="AMO94754.1"/>
    </source>
</evidence>
<dbReference type="RefSeq" id="WP_061539734.1">
    <property type="nucleotide sequence ID" value="NZ_CP013232.1"/>
</dbReference>
<protein>
    <recommendedName>
        <fullName evidence="3">Acetaldehyde dehydrogenase</fullName>
    </recommendedName>
</protein>
<evidence type="ECO:0008006" key="3">
    <source>
        <dbReference type="Google" id="ProtNLM"/>
    </source>
</evidence>
<accession>A0A127PAU0</accession>
<dbReference type="Proteomes" id="UP000072421">
    <property type="component" value="Chromosome"/>
</dbReference>
<dbReference type="PATRIC" id="fig|158899.10.peg.2062"/>
<reference evidence="1 2" key="1">
    <citation type="submission" date="2015-11" db="EMBL/GenBank/DDBJ databases">
        <title>Exploring the genomic traits of fungus-feeding bacterial genus Collimonas.</title>
        <authorList>
            <person name="Song C."/>
            <person name="Schmidt R."/>
            <person name="de Jager V."/>
            <person name="Krzyzanowska D."/>
            <person name="Jongedijk E."/>
            <person name="Cankar K."/>
            <person name="Beekwilder J."/>
            <person name="van Veen A."/>
            <person name="de Boer W."/>
            <person name="van Veen J.A."/>
            <person name="Garbeva P."/>
        </authorList>
    </citation>
    <scope>NUCLEOTIDE SEQUENCE [LARGE SCALE GENOMIC DNA]</scope>
    <source>
        <strain evidence="1 2">Ter6</strain>
    </source>
</reference>
<sequence>MPAIPARVSATGAALEFLQQLRQKHGPLMFFQSGGCCDGSSPMCYAIGDFQVGDADVYLGDLDGTPFYIGADQFEYWKHTQLIIDVVAGNGGMFSVDNGSGRRFLSRSRLFSDDEYALLAAAPLLLGEQAAE</sequence>
<evidence type="ECO:0000313" key="2">
    <source>
        <dbReference type="Proteomes" id="UP000072421"/>
    </source>
</evidence>
<dbReference type="Pfam" id="PF05610">
    <property type="entry name" value="DUF779"/>
    <property type="match status" value="1"/>
</dbReference>
<dbReference type="AlphaFoldDB" id="A0A127PAU0"/>
<name>A0A127PAU0_9BURK</name>
<gene>
    <name evidence="1" type="ORF">CFter6_2063</name>
</gene>
<dbReference type="PIRSF" id="PIRSF009151">
    <property type="entry name" value="DUF779"/>
    <property type="match status" value="1"/>
</dbReference>
<dbReference type="InterPro" id="IPR008497">
    <property type="entry name" value="DUF779"/>
</dbReference>
<dbReference type="OrthoDB" id="3725739at2"/>
<dbReference type="EMBL" id="CP013232">
    <property type="protein sequence ID" value="AMO94754.1"/>
    <property type="molecule type" value="Genomic_DNA"/>
</dbReference>
<proteinExistence type="predicted"/>